<feature type="transmembrane region" description="Helical" evidence="6">
    <location>
        <begin position="325"/>
        <end position="345"/>
    </location>
</feature>
<evidence type="ECO:0000313" key="9">
    <source>
        <dbReference type="Proteomes" id="UP000027142"/>
    </source>
</evidence>
<dbReference type="AlphaFoldDB" id="A0A060M0G7"/>
<dbReference type="STRING" id="1246626.BleG1_2951"/>
<dbReference type="KEGG" id="ble:BleG1_2951"/>
<evidence type="ECO:0000256" key="2">
    <source>
        <dbReference type="ARBA" id="ARBA00022475"/>
    </source>
</evidence>
<name>A0A060M0G7_9BACI</name>
<dbReference type="Proteomes" id="UP000027142">
    <property type="component" value="Chromosome"/>
</dbReference>
<dbReference type="SUPFAM" id="SSF82866">
    <property type="entry name" value="Multidrug efflux transporter AcrB transmembrane domain"/>
    <property type="match status" value="1"/>
</dbReference>
<evidence type="ECO:0000256" key="3">
    <source>
        <dbReference type="ARBA" id="ARBA00022692"/>
    </source>
</evidence>
<evidence type="ECO:0000256" key="1">
    <source>
        <dbReference type="ARBA" id="ARBA00004651"/>
    </source>
</evidence>
<evidence type="ECO:0000256" key="6">
    <source>
        <dbReference type="SAM" id="Phobius"/>
    </source>
</evidence>
<feature type="transmembrane region" description="Helical" evidence="6">
    <location>
        <begin position="399"/>
        <end position="420"/>
    </location>
</feature>
<keyword evidence="3 6" id="KW-0812">Transmembrane</keyword>
<feature type="domain" description="Na+/H+ antiporter NhaC-like C-terminal" evidence="7">
    <location>
        <begin position="180"/>
        <end position="507"/>
    </location>
</feature>
<keyword evidence="9" id="KW-1185">Reference proteome</keyword>
<feature type="transmembrane region" description="Helical" evidence="6">
    <location>
        <begin position="223"/>
        <end position="244"/>
    </location>
</feature>
<dbReference type="PANTHER" id="PTHR43478">
    <property type="entry name" value="NA+/H+ ANTIPORTER-RELATED"/>
    <property type="match status" value="1"/>
</dbReference>
<evidence type="ECO:0000259" key="7">
    <source>
        <dbReference type="Pfam" id="PF03553"/>
    </source>
</evidence>
<dbReference type="PANTHER" id="PTHR43478:SF1">
    <property type="entry name" value="NA+_H+ ANTIPORTER NHAC-LIKE C-TERMINAL DOMAIN-CONTAINING PROTEIN"/>
    <property type="match status" value="1"/>
</dbReference>
<feature type="transmembrane region" description="Helical" evidence="6">
    <location>
        <begin position="284"/>
        <end position="305"/>
    </location>
</feature>
<feature type="transmembrane region" description="Helical" evidence="6">
    <location>
        <begin position="26"/>
        <end position="45"/>
    </location>
</feature>
<dbReference type="RefSeq" id="WP_309546714.1">
    <property type="nucleotide sequence ID" value="NZ_CP003923.1"/>
</dbReference>
<sequence>MMEHIGWLSLVPPVVALTLVIITRKVFISLGIAILLGAFIAYDGLMQAIAGIFQTVISFFVSFETLDQPSFAGFVESMTENGISINDWELYIMLFLVFLGIVASLITFSGGGQAFSHWAEKRITTRKGSLFLPFVLGLVIFIDDYFNALTVGNTSRPLTDRYRVSRAKLSYIVDSTSAPICVIAPMSSWGAYIIGIFASIFAANQIIEFSPLQAFIYTIPINFYALIALIFIVLVIVFNIDVGAMKQHEDRAKKENQLTDPAKGEVPGSLSEDLTMAHGRVSQLFIPILVLVVATVGMMLYTGAQGASHDGVDVTVLTVMEYTDIGLSLLIGSAIGLVVTMGMTLMARPNKSDFGKAVMAGIQSMLPAIGILVLAWTTIEMIGLLGTGNYLASLIDQSIHPGFLPVLLFLVAAFSGLATGTSWGTFGMLLPIAAQIAVVVEPTMLIPMLAAVLAGSIFGDHISPISDTTILSAAGSGAHHMDHVITQLPYAILTAVLATIAFFILGFLGAVIAWIVVGILLTITVFILQRVSKKETAAS</sequence>
<organism evidence="8 9">
    <name type="scientific">Shouchella lehensis G1</name>
    <dbReference type="NCBI Taxonomy" id="1246626"/>
    <lineage>
        <taxon>Bacteria</taxon>
        <taxon>Bacillati</taxon>
        <taxon>Bacillota</taxon>
        <taxon>Bacilli</taxon>
        <taxon>Bacillales</taxon>
        <taxon>Bacillaceae</taxon>
        <taxon>Shouchella</taxon>
    </lineage>
</organism>
<feature type="transmembrane region" description="Helical" evidence="6">
    <location>
        <begin position="495"/>
        <end position="528"/>
    </location>
</feature>
<dbReference type="GO" id="GO:0005886">
    <property type="term" value="C:plasma membrane"/>
    <property type="evidence" value="ECO:0007669"/>
    <property type="project" value="UniProtKB-SubCell"/>
</dbReference>
<feature type="transmembrane region" description="Helical" evidence="6">
    <location>
        <begin position="432"/>
        <end position="458"/>
    </location>
</feature>
<dbReference type="HOGENOM" id="CLU_018751_1_0_9"/>
<keyword evidence="2" id="KW-1003">Cell membrane</keyword>
<protein>
    <submittedName>
        <fullName evidence="8">Sodium-proton antiporter</fullName>
    </submittedName>
</protein>
<evidence type="ECO:0000256" key="5">
    <source>
        <dbReference type="ARBA" id="ARBA00023136"/>
    </source>
</evidence>
<dbReference type="PATRIC" id="fig|1246626.3.peg.2939"/>
<dbReference type="eggNOG" id="COG1757">
    <property type="taxonomic scope" value="Bacteria"/>
</dbReference>
<comment type="subcellular location">
    <subcellularLocation>
        <location evidence="1">Cell membrane</location>
        <topology evidence="1">Multi-pass membrane protein</topology>
    </subcellularLocation>
</comment>
<dbReference type="InterPro" id="IPR018461">
    <property type="entry name" value="Na/H_Antiport_NhaC-like_C"/>
</dbReference>
<dbReference type="Pfam" id="PF03553">
    <property type="entry name" value="Na_H_antiporter"/>
    <property type="match status" value="1"/>
</dbReference>
<accession>A0A060M0G7</accession>
<proteinExistence type="predicted"/>
<keyword evidence="4 6" id="KW-1133">Transmembrane helix</keyword>
<feature type="transmembrane region" description="Helical" evidence="6">
    <location>
        <begin position="357"/>
        <end position="379"/>
    </location>
</feature>
<evidence type="ECO:0000256" key="4">
    <source>
        <dbReference type="ARBA" id="ARBA00022989"/>
    </source>
</evidence>
<dbReference type="EMBL" id="CP003923">
    <property type="protein sequence ID" value="AIC95515.1"/>
    <property type="molecule type" value="Genomic_DNA"/>
</dbReference>
<reference evidence="8 9" key="1">
    <citation type="journal article" date="2014" name="Gene">
        <title>A comparative genomic analysis of the alkalitolerant soil bacterium Bacillus lehensis G1.</title>
        <authorList>
            <person name="Noor Y.M."/>
            <person name="Samsulrizal N.H."/>
            <person name="Jema'on N.A."/>
            <person name="Low K.O."/>
            <person name="Ramli A.N."/>
            <person name="Alias N.I."/>
            <person name="Damis S.I."/>
            <person name="Fuzi S.F."/>
            <person name="Isa M.N."/>
            <person name="Murad A.M."/>
            <person name="Raih M.F."/>
            <person name="Bakar F.D."/>
            <person name="Najimudin N."/>
            <person name="Mahadi N.M."/>
            <person name="Illias R.M."/>
        </authorList>
    </citation>
    <scope>NUCLEOTIDE SEQUENCE [LARGE SCALE GENOMIC DNA]</scope>
    <source>
        <strain evidence="8 9">G1</strain>
    </source>
</reference>
<gene>
    <name evidence="8" type="ORF">BleG1_2951</name>
</gene>
<feature type="transmembrane region" description="Helical" evidence="6">
    <location>
        <begin position="171"/>
        <end position="203"/>
    </location>
</feature>
<keyword evidence="5 6" id="KW-0472">Membrane</keyword>
<feature type="transmembrane region" description="Helical" evidence="6">
    <location>
        <begin position="90"/>
        <end position="110"/>
    </location>
</feature>
<feature type="transmembrane region" description="Helical" evidence="6">
    <location>
        <begin position="130"/>
        <end position="150"/>
    </location>
</feature>
<evidence type="ECO:0000313" key="8">
    <source>
        <dbReference type="EMBL" id="AIC95515.1"/>
    </source>
</evidence>